<keyword evidence="5 7" id="KW-0472">Membrane</keyword>
<dbReference type="AlphaFoldDB" id="A0A1G9QZ92"/>
<dbReference type="PANTHER" id="PTHR30572">
    <property type="entry name" value="MEMBRANE COMPONENT OF TRANSPORTER-RELATED"/>
    <property type="match status" value="1"/>
</dbReference>
<name>A0A1G9QZ92_9FIRM</name>
<dbReference type="GO" id="GO:0005886">
    <property type="term" value="C:plasma membrane"/>
    <property type="evidence" value="ECO:0007669"/>
    <property type="project" value="UniProtKB-SubCell"/>
</dbReference>
<comment type="similarity">
    <text evidence="6">Belongs to the ABC-4 integral membrane protein family.</text>
</comment>
<dbReference type="GO" id="GO:0022857">
    <property type="term" value="F:transmembrane transporter activity"/>
    <property type="evidence" value="ECO:0007669"/>
    <property type="project" value="TreeGrafter"/>
</dbReference>
<evidence type="ECO:0000256" key="5">
    <source>
        <dbReference type="ARBA" id="ARBA00023136"/>
    </source>
</evidence>
<dbReference type="Pfam" id="PF12704">
    <property type="entry name" value="MacB_PCD"/>
    <property type="match status" value="1"/>
</dbReference>
<evidence type="ECO:0000256" key="6">
    <source>
        <dbReference type="ARBA" id="ARBA00038076"/>
    </source>
</evidence>
<dbReference type="RefSeq" id="WP_092070932.1">
    <property type="nucleotide sequence ID" value="NZ_FNHB01000002.1"/>
</dbReference>
<dbReference type="InterPro" id="IPR003838">
    <property type="entry name" value="ABC3_permease_C"/>
</dbReference>
<evidence type="ECO:0000256" key="1">
    <source>
        <dbReference type="ARBA" id="ARBA00004651"/>
    </source>
</evidence>
<evidence type="ECO:0000256" key="2">
    <source>
        <dbReference type="ARBA" id="ARBA00022475"/>
    </source>
</evidence>
<protein>
    <submittedName>
        <fullName evidence="10">Putative ABC transport system permease protein</fullName>
    </submittedName>
</protein>
<evidence type="ECO:0000256" key="3">
    <source>
        <dbReference type="ARBA" id="ARBA00022692"/>
    </source>
</evidence>
<dbReference type="Proteomes" id="UP000214880">
    <property type="component" value="Unassembled WGS sequence"/>
</dbReference>
<comment type="subcellular location">
    <subcellularLocation>
        <location evidence="1">Cell membrane</location>
        <topology evidence="1">Multi-pass membrane protein</topology>
    </subcellularLocation>
</comment>
<dbReference type="PANTHER" id="PTHR30572:SF4">
    <property type="entry name" value="ABC TRANSPORTER PERMEASE YTRF"/>
    <property type="match status" value="1"/>
</dbReference>
<evidence type="ECO:0000256" key="7">
    <source>
        <dbReference type="SAM" id="Phobius"/>
    </source>
</evidence>
<keyword evidence="2" id="KW-1003">Cell membrane</keyword>
<dbReference type="Pfam" id="PF02687">
    <property type="entry name" value="FtsX"/>
    <property type="match status" value="1"/>
</dbReference>
<proteinExistence type="inferred from homology"/>
<evidence type="ECO:0000313" key="11">
    <source>
        <dbReference type="Proteomes" id="UP000214880"/>
    </source>
</evidence>
<accession>A0A1G9QZ92</accession>
<organism evidence="10 11">
    <name type="scientific">Dendrosporobacter quercicolus</name>
    <dbReference type="NCBI Taxonomy" id="146817"/>
    <lineage>
        <taxon>Bacteria</taxon>
        <taxon>Bacillati</taxon>
        <taxon>Bacillota</taxon>
        <taxon>Negativicutes</taxon>
        <taxon>Selenomonadales</taxon>
        <taxon>Sporomusaceae</taxon>
        <taxon>Dendrosporobacter</taxon>
    </lineage>
</organism>
<gene>
    <name evidence="10" type="ORF">SAMN04488502_102364</name>
</gene>
<dbReference type="OrthoDB" id="9770036at2"/>
<keyword evidence="11" id="KW-1185">Reference proteome</keyword>
<evidence type="ECO:0000259" key="8">
    <source>
        <dbReference type="Pfam" id="PF02687"/>
    </source>
</evidence>
<feature type="domain" description="ABC3 transporter permease C-terminal" evidence="8">
    <location>
        <begin position="255"/>
        <end position="369"/>
    </location>
</feature>
<dbReference type="InterPro" id="IPR050250">
    <property type="entry name" value="Macrolide_Exporter_MacB"/>
</dbReference>
<evidence type="ECO:0000256" key="4">
    <source>
        <dbReference type="ARBA" id="ARBA00022989"/>
    </source>
</evidence>
<dbReference type="STRING" id="146817.SAMN04488502_102364"/>
<feature type="transmembrane region" description="Helical" evidence="7">
    <location>
        <begin position="251"/>
        <end position="276"/>
    </location>
</feature>
<sequence>MMKYSLYAKMILYALLRRRSRMIVALLAVAIGATVLSGLVTLYYDVPRQMGREFRSYGANLLLLPDGDSQVLQQQTAQAAAALLPQDKIVGLAPYLYERVKVNAQPVMAAGTDFAAVQKVSPYWQITGQWPAPGSGGAVIGAEVAEQLGLEPGQTVTVSVAGIDEAKSLPVAGIVHTGGSEEEFIFMELPLLQTWLDKPGQVSVAQVSVQAGEAELTAWLQQVAGTVPGIAPRLVKQLIQSEGLVLGKLQALVYLVTLIVLLLTLICVATTMMAVVTERRKEIGLKKALGAENRSIVMEFMGEGMALGGLGGLLGIGCGFFFAHTVSLQVFARPIAFHPLIALATFVVAVVVAGVACLIPVRMATNVEPAIVLRGE</sequence>
<feature type="transmembrane region" description="Helical" evidence="7">
    <location>
        <begin position="304"/>
        <end position="323"/>
    </location>
</feature>
<feature type="domain" description="MacB-like periplasmic core" evidence="9">
    <location>
        <begin position="23"/>
        <end position="214"/>
    </location>
</feature>
<keyword evidence="3 7" id="KW-0812">Transmembrane</keyword>
<evidence type="ECO:0000313" key="10">
    <source>
        <dbReference type="EMBL" id="SDM16329.1"/>
    </source>
</evidence>
<keyword evidence="4 7" id="KW-1133">Transmembrane helix</keyword>
<dbReference type="InterPro" id="IPR025857">
    <property type="entry name" value="MacB_PCD"/>
</dbReference>
<feature type="transmembrane region" description="Helical" evidence="7">
    <location>
        <begin position="335"/>
        <end position="359"/>
    </location>
</feature>
<reference evidence="10 11" key="1">
    <citation type="submission" date="2016-10" db="EMBL/GenBank/DDBJ databases">
        <authorList>
            <person name="de Groot N.N."/>
        </authorList>
    </citation>
    <scope>NUCLEOTIDE SEQUENCE [LARGE SCALE GENOMIC DNA]</scope>
    <source>
        <strain evidence="10 11">DSM 1736</strain>
    </source>
</reference>
<dbReference type="EMBL" id="FNHB01000002">
    <property type="protein sequence ID" value="SDM16329.1"/>
    <property type="molecule type" value="Genomic_DNA"/>
</dbReference>
<evidence type="ECO:0000259" key="9">
    <source>
        <dbReference type="Pfam" id="PF12704"/>
    </source>
</evidence>